<dbReference type="AlphaFoldDB" id="A0A8J8AZC4"/>
<sequence length="261" mass="27910">MNPTPDLNAAPLDDDDLDRLDLLLQRCADPEDGIPDLEMLDGFLSAVLVGPAELAPESWLPAIWGSEGARRDARQMAEAQGLIARLAAQILRRVSIDPDERPGGRDSAFPLLGMPAEDEDASGEAGAAGAEAGEDAAGFPFAAAWALGFMRAAALDEAAWDGWAEDHEDIASDLAVVMQLAIVDAEQARDAGLEVDSLLTEDERFDLAYDLPDLLHGMFLQRLHDRRPAPARREALPGRNDPCHCGSGRKFKKCCGATAAS</sequence>
<protein>
    <submittedName>
        <fullName evidence="2">UPF0149 family protein</fullName>
    </submittedName>
</protein>
<proteinExistence type="predicted"/>
<dbReference type="RefSeq" id="WP_211927835.1">
    <property type="nucleotide sequence ID" value="NZ_JAGQFT020000008.1"/>
</dbReference>
<keyword evidence="4" id="KW-1185">Reference proteome</keyword>
<organism evidence="2">
    <name type="scientific">Coralloluteibacterium stylophorae</name>
    <dbReference type="NCBI Taxonomy" id="1776034"/>
    <lineage>
        <taxon>Bacteria</taxon>
        <taxon>Pseudomonadati</taxon>
        <taxon>Pseudomonadota</taxon>
        <taxon>Gammaproteobacteria</taxon>
        <taxon>Lysobacterales</taxon>
        <taxon>Lysobacteraceae</taxon>
        <taxon>Coralloluteibacterium</taxon>
    </lineage>
</organism>
<reference evidence="2" key="2">
    <citation type="submission" date="2021-04" db="EMBL/GenBank/DDBJ databases">
        <authorList>
            <person name="Karlyshev A.V."/>
        </authorList>
    </citation>
    <scope>NUCLEOTIDE SEQUENCE</scope>
    <source>
        <strain evidence="2">LMG 29479</strain>
    </source>
</reference>
<dbReference type="InterPro" id="IPR036255">
    <property type="entry name" value="YgfB-like_sf"/>
</dbReference>
<evidence type="ECO:0000256" key="1">
    <source>
        <dbReference type="SAM" id="MobiDB-lite"/>
    </source>
</evidence>
<dbReference type="InterPro" id="IPR004027">
    <property type="entry name" value="SEC_C_motif"/>
</dbReference>
<evidence type="ECO:0000313" key="2">
    <source>
        <dbReference type="EMBL" id="MBR0563960.1"/>
    </source>
</evidence>
<name>A0A8J8AZC4_9GAMM</name>
<dbReference type="SUPFAM" id="SSF103642">
    <property type="entry name" value="Sec-C motif"/>
    <property type="match status" value="1"/>
</dbReference>
<dbReference type="EMBL" id="JAGQFT010000208">
    <property type="protein sequence ID" value="MBR0563960.1"/>
    <property type="molecule type" value="Genomic_DNA"/>
</dbReference>
<reference evidence="3 4" key="1">
    <citation type="journal article" date="2021" name="Microbiol. Resour. Announc.">
        <title>Draft Genome Sequence of Coralloluteibacterium stylophorae LMG 29479T.</title>
        <authorList>
            <person name="Karlyshev A.V."/>
            <person name="Kudryashova E.B."/>
            <person name="Ariskina E.V."/>
            <person name="Conroy A.P."/>
            <person name="Abidueva E.Y."/>
        </authorList>
    </citation>
    <scope>NUCLEOTIDE SEQUENCE [LARGE SCALE GENOMIC DNA]</scope>
    <source>
        <strain evidence="3 4">LMG 29479</strain>
    </source>
</reference>
<evidence type="ECO:0000313" key="3">
    <source>
        <dbReference type="EMBL" id="MBS7458031.1"/>
    </source>
</evidence>
<dbReference type="Pfam" id="PF02810">
    <property type="entry name" value="SEC-C"/>
    <property type="match status" value="1"/>
</dbReference>
<dbReference type="Pfam" id="PF03695">
    <property type="entry name" value="UPF0149"/>
    <property type="match status" value="1"/>
</dbReference>
<dbReference type="SUPFAM" id="SSF101327">
    <property type="entry name" value="YgfB-like"/>
    <property type="match status" value="1"/>
</dbReference>
<dbReference type="EMBL" id="JAGQFT020000008">
    <property type="protein sequence ID" value="MBS7458031.1"/>
    <property type="molecule type" value="Genomic_DNA"/>
</dbReference>
<evidence type="ECO:0000313" key="4">
    <source>
        <dbReference type="Proteomes" id="UP000675747"/>
    </source>
</evidence>
<gene>
    <name evidence="3" type="ORF">KB893_012905</name>
    <name evidence="2" type="ORF">KB893_15805</name>
</gene>
<dbReference type="Proteomes" id="UP000675747">
    <property type="component" value="Unassembled WGS sequence"/>
</dbReference>
<dbReference type="NCBIfam" id="TIGR02292">
    <property type="entry name" value="ygfB_yecA"/>
    <property type="match status" value="1"/>
</dbReference>
<dbReference type="Gene3D" id="3.10.450.50">
    <property type="match status" value="1"/>
</dbReference>
<accession>A0A8J8AZC4</accession>
<feature type="region of interest" description="Disordered" evidence="1">
    <location>
        <begin position="97"/>
        <end position="130"/>
    </location>
</feature>
<dbReference type="InterPro" id="IPR011978">
    <property type="entry name" value="YgfB-like"/>
</dbReference>
<comment type="caution">
    <text evidence="2">The sequence shown here is derived from an EMBL/GenBank/DDBJ whole genome shotgun (WGS) entry which is preliminary data.</text>
</comment>